<feature type="transmembrane region" description="Helical" evidence="1">
    <location>
        <begin position="99"/>
        <end position="121"/>
    </location>
</feature>
<proteinExistence type="predicted"/>
<keyword evidence="3" id="KW-1185">Reference proteome</keyword>
<keyword evidence="1" id="KW-0812">Transmembrane</keyword>
<protein>
    <recommendedName>
        <fullName evidence="4">Mercuric transport protein MerT</fullName>
    </recommendedName>
</protein>
<dbReference type="Proteomes" id="UP000501534">
    <property type="component" value="Chromosome"/>
</dbReference>
<dbReference type="AlphaFoldDB" id="A0A6M4GZR2"/>
<evidence type="ECO:0008006" key="4">
    <source>
        <dbReference type="Google" id="ProtNLM"/>
    </source>
</evidence>
<gene>
    <name evidence="2" type="ORF">DSM104443_03834</name>
</gene>
<sequence length="124" mass="13060">MDARSTASWSSWISIFTSSGTLLCCALPAALVAVGAGATLASLVGAVPQLVWLSEHKLPLFALAGGMLAMAGVFQWRARYAPCPADPALAAACMRQRRVSAWVYGVSVAIFTIGFFFAFVAPYL</sequence>
<accession>A0A6M4GZR2</accession>
<keyword evidence="1" id="KW-0472">Membrane</keyword>
<evidence type="ECO:0000313" key="3">
    <source>
        <dbReference type="Proteomes" id="UP000501534"/>
    </source>
</evidence>
<keyword evidence="1" id="KW-1133">Transmembrane helix</keyword>
<feature type="transmembrane region" description="Helical" evidence="1">
    <location>
        <begin position="58"/>
        <end position="78"/>
    </location>
</feature>
<dbReference type="EMBL" id="CP053069">
    <property type="protein sequence ID" value="QJR12741.1"/>
    <property type="molecule type" value="Genomic_DNA"/>
</dbReference>
<dbReference type="KEGG" id="uru:DSM104443_03834"/>
<evidence type="ECO:0000256" key="1">
    <source>
        <dbReference type="SAM" id="Phobius"/>
    </source>
</evidence>
<reference evidence="2 3" key="1">
    <citation type="submission" date="2020-04" db="EMBL/GenBank/DDBJ databases">
        <title>Usitatibacter rugosus gen. nov., sp. nov. and Usitatibacter palustris sp. nov., novel members of Usitatibacteraceae fam. nov. within the order Nitrosomonadales isolated from soil.</title>
        <authorList>
            <person name="Huber K.J."/>
            <person name="Neumann-Schaal M."/>
            <person name="Geppert A."/>
            <person name="Luckner M."/>
            <person name="Wanner G."/>
            <person name="Overmann J."/>
        </authorList>
    </citation>
    <scope>NUCLEOTIDE SEQUENCE [LARGE SCALE GENOMIC DNA]</scope>
    <source>
        <strain evidence="2 3">0125_3</strain>
    </source>
</reference>
<feature type="transmembrane region" description="Helical" evidence="1">
    <location>
        <begin position="12"/>
        <end position="38"/>
    </location>
</feature>
<name>A0A6M4GZR2_9PROT</name>
<organism evidence="2 3">
    <name type="scientific">Usitatibacter rugosus</name>
    <dbReference type="NCBI Taxonomy" id="2732067"/>
    <lineage>
        <taxon>Bacteria</taxon>
        <taxon>Pseudomonadati</taxon>
        <taxon>Pseudomonadota</taxon>
        <taxon>Betaproteobacteria</taxon>
        <taxon>Nitrosomonadales</taxon>
        <taxon>Usitatibacteraceae</taxon>
        <taxon>Usitatibacter</taxon>
    </lineage>
</organism>
<evidence type="ECO:0000313" key="2">
    <source>
        <dbReference type="EMBL" id="QJR12741.1"/>
    </source>
</evidence>